<dbReference type="Proteomes" id="UP001500973">
    <property type="component" value="Unassembled WGS sequence"/>
</dbReference>
<organism evidence="1 2">
    <name type="scientific">Streptomyces thermospinosisporus</name>
    <dbReference type="NCBI Taxonomy" id="161482"/>
    <lineage>
        <taxon>Bacteria</taxon>
        <taxon>Bacillati</taxon>
        <taxon>Actinomycetota</taxon>
        <taxon>Actinomycetes</taxon>
        <taxon>Kitasatosporales</taxon>
        <taxon>Streptomycetaceae</taxon>
        <taxon>Streptomyces</taxon>
    </lineage>
</organism>
<proteinExistence type="predicted"/>
<reference evidence="1 2" key="1">
    <citation type="journal article" date="2019" name="Int. J. Syst. Evol. Microbiol.">
        <title>The Global Catalogue of Microorganisms (GCM) 10K type strain sequencing project: providing services to taxonomists for standard genome sequencing and annotation.</title>
        <authorList>
            <consortium name="The Broad Institute Genomics Platform"/>
            <consortium name="The Broad Institute Genome Sequencing Center for Infectious Disease"/>
            <person name="Wu L."/>
            <person name="Ma J."/>
        </authorList>
    </citation>
    <scope>NUCLEOTIDE SEQUENCE [LARGE SCALE GENOMIC DNA]</scope>
    <source>
        <strain evidence="1 2">JCM 11756</strain>
    </source>
</reference>
<accession>A0ABN1Z4B7</accession>
<protein>
    <recommendedName>
        <fullName evidence="3">NUDIX hydrolase</fullName>
    </recommendedName>
</protein>
<name>A0ABN1Z4B7_9ACTN</name>
<keyword evidence="2" id="KW-1185">Reference proteome</keyword>
<dbReference type="InterPro" id="IPR015797">
    <property type="entry name" value="NUDIX_hydrolase-like_dom_sf"/>
</dbReference>
<comment type="caution">
    <text evidence="1">The sequence shown here is derived from an EMBL/GenBank/DDBJ whole genome shotgun (WGS) entry which is preliminary data.</text>
</comment>
<dbReference type="Gene3D" id="3.90.79.10">
    <property type="entry name" value="Nucleoside Triphosphate Pyrophosphohydrolase"/>
    <property type="match status" value="1"/>
</dbReference>
<dbReference type="EMBL" id="BAAAIZ010000085">
    <property type="protein sequence ID" value="GAA1431210.1"/>
    <property type="molecule type" value="Genomic_DNA"/>
</dbReference>
<evidence type="ECO:0000313" key="1">
    <source>
        <dbReference type="EMBL" id="GAA1431210.1"/>
    </source>
</evidence>
<evidence type="ECO:0008006" key="3">
    <source>
        <dbReference type="Google" id="ProtNLM"/>
    </source>
</evidence>
<sequence>MDDAHLYSRDVVRPVVIDSPQRLLLLIPSGPDGEIWTLPTVAVRPGETIRRAATRHLRGICRLPPLRISPLIGRLSRTDGAEGVQYVIVVRPASGSWPSAMRFAIAPEACWWTTAALRSDRAQVEPAELLDFMDGYWDGWLPDGEISLE</sequence>
<gene>
    <name evidence="1" type="ORF">GCM10009601_49850</name>
</gene>
<dbReference type="RefSeq" id="WP_344015354.1">
    <property type="nucleotide sequence ID" value="NZ_BAAAIZ010000085.1"/>
</dbReference>
<dbReference type="SUPFAM" id="SSF55811">
    <property type="entry name" value="Nudix"/>
    <property type="match status" value="1"/>
</dbReference>
<evidence type="ECO:0000313" key="2">
    <source>
        <dbReference type="Proteomes" id="UP001500973"/>
    </source>
</evidence>